<dbReference type="AlphaFoldDB" id="A0A6P9EM92"/>
<evidence type="ECO:0000259" key="1">
    <source>
        <dbReference type="Pfam" id="PF03372"/>
    </source>
</evidence>
<evidence type="ECO:0000313" key="5">
    <source>
        <dbReference type="RefSeq" id="XP_035545013.1"/>
    </source>
</evidence>
<dbReference type="InterPro" id="IPR036691">
    <property type="entry name" value="Endo/exonu/phosph_ase_sf"/>
</dbReference>
<dbReference type="PANTHER" id="PTHR33710:SF62">
    <property type="entry name" value="DUF4283 DOMAIN PROTEIN"/>
    <property type="match status" value="1"/>
</dbReference>
<evidence type="ECO:0000259" key="3">
    <source>
        <dbReference type="Pfam" id="PF14392"/>
    </source>
</evidence>
<name>A0A6P9EM92_JUGRE</name>
<dbReference type="Pfam" id="PF03372">
    <property type="entry name" value="Exo_endo_phos"/>
    <property type="match status" value="1"/>
</dbReference>
<feature type="domain" description="Zinc knuckle CX2CX4HX4C" evidence="3">
    <location>
        <begin position="177"/>
        <end position="224"/>
    </location>
</feature>
<feature type="domain" description="DUF4283" evidence="2">
    <location>
        <begin position="40"/>
        <end position="112"/>
    </location>
</feature>
<evidence type="ECO:0000313" key="4">
    <source>
        <dbReference type="Proteomes" id="UP000235220"/>
    </source>
</evidence>
<dbReference type="GeneID" id="108979776"/>
<dbReference type="InParanoid" id="A0A6P9EM92"/>
<dbReference type="Pfam" id="PF14111">
    <property type="entry name" value="DUF4283"/>
    <property type="match status" value="1"/>
</dbReference>
<dbReference type="Gene3D" id="3.60.10.10">
    <property type="entry name" value="Endonuclease/exonuclease/phosphatase"/>
    <property type="match status" value="1"/>
</dbReference>
<dbReference type="Proteomes" id="UP000235220">
    <property type="component" value="Chromosome 4"/>
</dbReference>
<sequence>MVEDLEGLSGKLSLTESERETVDVDVDVDLLQNTIDRGEKCLIIQLLTLRSYNQMAFKQMLRRVWRPSNGLKLQELDSKFLLAEFEDVRDKERVVRDGPWTFDEHLVLVKDFDGFQQVQQIQLTKASFWVRIHDLPLAARSVEVGQLIGKSLGHMEDIDLIDGEIAWGEFMRIRVCIDITKSLLRGKKLCIGSRTPYWVRFSYEQLPDFCFICRRIGHAFRDCDQAQDFDEKDTPFPYGQWLRGGGRGVKMMVPNGRRPPSSEVNPVSTAQRTNGVVLEDVAAKRTPPVTPGPSEPWYADLAETVEPMVESVEGFSSTVISNGLKKVMERGPQTPLMTVFPSQSEASLQPVGPSDMGLTNPPTVGMYETKAQEALGPGIRALRELITREDPTMVFLQETKLKTRKMESGGLALLWRGDLQVRLKSFSINHVDVLVNEDAAREWRFTGIYGNPQTLSRFLTWDLIRQLHDDDDDDVPWLLGGDFNEVLQLSEKKRGRTRSENQMAAFREVLMDCSLRDMGFHGPKFTWSNGREGTEAISERLDRFLGNNSFFGLFPQGVVRHGVAAHSDHLPIWFDTEGGIVKGKRSRNFRFEAMWVGEQKCADIIEDVWMTGNSIGNNNMEGVMQRIKLCCHRLASWNKLSFGHVKQKKAEARQRLEALQAKNEEQPDPVGLSQAKENLQVWLEREEVLWRQRSRVQWLHEGDQNTRFFHSQANMRRRRNWIKGLRNEQGDWVEGTLKNNLILGFFQTLFSASEQQGQQEVLDCVERKVTPEMN</sequence>
<feature type="domain" description="Endonuclease/exonuclease/phosphatase" evidence="1">
    <location>
        <begin position="378"/>
        <end position="563"/>
    </location>
</feature>
<dbReference type="InterPro" id="IPR005135">
    <property type="entry name" value="Endo/exonuclease/phosphatase"/>
</dbReference>
<organism evidence="4 5">
    <name type="scientific">Juglans regia</name>
    <name type="common">English walnut</name>
    <dbReference type="NCBI Taxonomy" id="51240"/>
    <lineage>
        <taxon>Eukaryota</taxon>
        <taxon>Viridiplantae</taxon>
        <taxon>Streptophyta</taxon>
        <taxon>Embryophyta</taxon>
        <taxon>Tracheophyta</taxon>
        <taxon>Spermatophyta</taxon>
        <taxon>Magnoliopsida</taxon>
        <taxon>eudicotyledons</taxon>
        <taxon>Gunneridae</taxon>
        <taxon>Pentapetalae</taxon>
        <taxon>rosids</taxon>
        <taxon>fabids</taxon>
        <taxon>Fagales</taxon>
        <taxon>Juglandaceae</taxon>
        <taxon>Juglans</taxon>
    </lineage>
</organism>
<dbReference type="OrthoDB" id="1434401at2759"/>
<dbReference type="PANTHER" id="PTHR33710">
    <property type="entry name" value="BNAC02G09200D PROTEIN"/>
    <property type="match status" value="1"/>
</dbReference>
<evidence type="ECO:0000259" key="2">
    <source>
        <dbReference type="Pfam" id="PF14111"/>
    </source>
</evidence>
<dbReference type="InterPro" id="IPR025558">
    <property type="entry name" value="DUF4283"/>
</dbReference>
<dbReference type="KEGG" id="jre:108979776"/>
<gene>
    <name evidence="5" type="primary">LOC108979776</name>
</gene>
<proteinExistence type="predicted"/>
<dbReference type="InterPro" id="IPR025836">
    <property type="entry name" value="Zn_knuckle_CX2CX4HX4C"/>
</dbReference>
<accession>A0A6P9EM92</accession>
<reference evidence="5" key="1">
    <citation type="submission" date="2025-08" db="UniProtKB">
        <authorList>
            <consortium name="RefSeq"/>
        </authorList>
    </citation>
    <scope>IDENTIFICATION</scope>
    <source>
        <tissue evidence="5">Leaves</tissue>
    </source>
</reference>
<protein>
    <submittedName>
        <fullName evidence="5">Uncharacterized protein LOC108979776</fullName>
    </submittedName>
</protein>
<dbReference type="SUPFAM" id="SSF56219">
    <property type="entry name" value="DNase I-like"/>
    <property type="match status" value="1"/>
</dbReference>
<dbReference type="GO" id="GO:0003824">
    <property type="term" value="F:catalytic activity"/>
    <property type="evidence" value="ECO:0007669"/>
    <property type="project" value="InterPro"/>
</dbReference>
<keyword evidence="4" id="KW-1185">Reference proteome</keyword>
<dbReference type="Pfam" id="PF14392">
    <property type="entry name" value="zf-CCHC_4"/>
    <property type="match status" value="1"/>
</dbReference>
<dbReference type="RefSeq" id="XP_035545013.1">
    <property type="nucleotide sequence ID" value="XM_035689120.1"/>
</dbReference>